<gene>
    <name evidence="6" type="ORF">CWD94_05880</name>
</gene>
<dbReference type="PANTHER" id="PTHR43335:SF8">
    <property type="entry name" value="ABC TRANSPORTER, ATP-BINDING PROTEIN"/>
    <property type="match status" value="1"/>
</dbReference>
<evidence type="ECO:0000313" key="7">
    <source>
        <dbReference type="Proteomes" id="UP000232101"/>
    </source>
</evidence>
<evidence type="ECO:0000256" key="4">
    <source>
        <dbReference type="ARBA" id="ARBA00022840"/>
    </source>
</evidence>
<proteinExistence type="inferred from homology"/>
<comment type="similarity">
    <text evidence="1">Belongs to the ABC transporter superfamily.</text>
</comment>
<dbReference type="Pfam" id="PF00005">
    <property type="entry name" value="ABC_tran"/>
    <property type="match status" value="1"/>
</dbReference>
<dbReference type="Gene3D" id="3.40.50.300">
    <property type="entry name" value="P-loop containing nucleotide triphosphate hydrolases"/>
    <property type="match status" value="1"/>
</dbReference>
<evidence type="ECO:0000259" key="5">
    <source>
        <dbReference type="PROSITE" id="PS50893"/>
    </source>
</evidence>
<dbReference type="PROSITE" id="PS50893">
    <property type="entry name" value="ABC_TRANSPORTER_2"/>
    <property type="match status" value="1"/>
</dbReference>
<evidence type="ECO:0000313" key="6">
    <source>
        <dbReference type="EMBL" id="PJO44597.1"/>
    </source>
</evidence>
<dbReference type="SMART" id="SM00382">
    <property type="entry name" value="AAA"/>
    <property type="match status" value="1"/>
</dbReference>
<dbReference type="InterPro" id="IPR017871">
    <property type="entry name" value="ABC_transporter-like_CS"/>
</dbReference>
<dbReference type="PROSITE" id="PS00211">
    <property type="entry name" value="ABC_TRANSPORTER_1"/>
    <property type="match status" value="1"/>
</dbReference>
<evidence type="ECO:0000256" key="1">
    <source>
        <dbReference type="ARBA" id="ARBA00005417"/>
    </source>
</evidence>
<name>A0A2M9Q940_9BACI</name>
<dbReference type="GO" id="GO:0005524">
    <property type="term" value="F:ATP binding"/>
    <property type="evidence" value="ECO:0007669"/>
    <property type="project" value="UniProtKB-KW"/>
</dbReference>
<protein>
    <submittedName>
        <fullName evidence="6">Bacitracin ABC transporter ATP-binding protein</fullName>
    </submittedName>
</protein>
<keyword evidence="4 6" id="KW-0067">ATP-binding</keyword>
<keyword evidence="3" id="KW-0547">Nucleotide-binding</keyword>
<dbReference type="InterPro" id="IPR003439">
    <property type="entry name" value="ABC_transporter-like_ATP-bd"/>
</dbReference>
<evidence type="ECO:0000256" key="2">
    <source>
        <dbReference type="ARBA" id="ARBA00022448"/>
    </source>
</evidence>
<dbReference type="RefSeq" id="WP_100542492.1">
    <property type="nucleotide sequence ID" value="NZ_CP158849.1"/>
</dbReference>
<organism evidence="6 7">
    <name type="scientific">Lysinibacillus xylanilyticus</name>
    <dbReference type="NCBI Taxonomy" id="582475"/>
    <lineage>
        <taxon>Bacteria</taxon>
        <taxon>Bacillati</taxon>
        <taxon>Bacillota</taxon>
        <taxon>Bacilli</taxon>
        <taxon>Bacillales</taxon>
        <taxon>Bacillaceae</taxon>
        <taxon>Lysinibacillus</taxon>
    </lineage>
</organism>
<dbReference type="PANTHER" id="PTHR43335">
    <property type="entry name" value="ABC TRANSPORTER, ATP-BINDING PROTEIN"/>
    <property type="match status" value="1"/>
</dbReference>
<dbReference type="InterPro" id="IPR027417">
    <property type="entry name" value="P-loop_NTPase"/>
</dbReference>
<dbReference type="SUPFAM" id="SSF52540">
    <property type="entry name" value="P-loop containing nucleoside triphosphate hydrolases"/>
    <property type="match status" value="1"/>
</dbReference>
<accession>A0A2M9Q940</accession>
<dbReference type="EMBL" id="PHQY01000328">
    <property type="protein sequence ID" value="PJO44597.1"/>
    <property type="molecule type" value="Genomic_DNA"/>
</dbReference>
<feature type="domain" description="ABC transporter" evidence="5">
    <location>
        <begin position="6"/>
        <end position="234"/>
    </location>
</feature>
<keyword evidence="2" id="KW-0813">Transport</keyword>
<dbReference type="AlphaFoldDB" id="A0A2M9Q940"/>
<dbReference type="GO" id="GO:0016887">
    <property type="term" value="F:ATP hydrolysis activity"/>
    <property type="evidence" value="ECO:0007669"/>
    <property type="project" value="InterPro"/>
</dbReference>
<dbReference type="Proteomes" id="UP000232101">
    <property type="component" value="Unassembled WGS sequence"/>
</dbReference>
<reference evidence="6 7" key="1">
    <citation type="submission" date="2017-11" db="EMBL/GenBank/DDBJ databases">
        <title>Bacterial isolate from king chilli rhizosphere.</title>
        <authorList>
            <person name="Takhelmayum P."/>
            <person name="Sarangthem I."/>
        </authorList>
    </citation>
    <scope>NUCLEOTIDE SEQUENCE [LARGE SCALE GENOMIC DNA]</scope>
    <source>
        <strain evidence="7">t26</strain>
    </source>
</reference>
<dbReference type="InterPro" id="IPR003593">
    <property type="entry name" value="AAA+_ATPase"/>
</dbReference>
<evidence type="ECO:0000256" key="3">
    <source>
        <dbReference type="ARBA" id="ARBA00022741"/>
    </source>
</evidence>
<comment type="caution">
    <text evidence="6">The sequence shown here is derived from an EMBL/GenBank/DDBJ whole genome shotgun (WGS) entry which is preliminary data.</text>
</comment>
<sequence length="307" mass="34688">MGETILKTNQLSKTYKKHTVLHDVSIELKEGRIYGLIGENGAGKSTLMKIISGISFQTDGSFELFGKSSDKEIQQQRKRIASMIEQPAISPDMTAKGNLKYHRLMRGIPNEELEDEILQLVGLTSTNNKKAKHFSLGMKQRLGIAIALLTNPELLILDEPVNGLDPIGVVEIRQLLTRLCEERQMTILISSHNLPELYQTTTDYIIIHKGKIMKQMTQQQLDEECRHYIRIGCTAPEQCVHVLETVLKTQNFQVMPNKTIKLYDFLENLGDVSTALFENGVTLTEFSLQGDTLENYFLTLIGGERHV</sequence>